<evidence type="ECO:0000313" key="2">
    <source>
        <dbReference type="Proteomes" id="UP000248856"/>
    </source>
</evidence>
<name>A0A328ZCH3_9BURK</name>
<dbReference type="EMBL" id="QLTA01000014">
    <property type="protein sequence ID" value="RAR83549.1"/>
    <property type="molecule type" value="Genomic_DNA"/>
</dbReference>
<dbReference type="AlphaFoldDB" id="A0A328ZCH3"/>
<comment type="caution">
    <text evidence="1">The sequence shown here is derived from an EMBL/GenBank/DDBJ whole genome shotgun (WGS) entry which is preliminary data.</text>
</comment>
<protein>
    <submittedName>
        <fullName evidence="1">Uncharacterized protein</fullName>
    </submittedName>
</protein>
<accession>A0A328ZCH3</accession>
<dbReference type="RefSeq" id="WP_111876999.1">
    <property type="nucleotide sequence ID" value="NZ_CBCSGC010000001.1"/>
</dbReference>
<sequence>MNILSTVRAAEQLSAAQRDLLTRLLEQMLVLGGGAPALKFRADHYSDVDALEELESNRWLKRENDHYIVQSIALPLLDTEPARRLLSNIERVYAVLKAQYRLTQQAQVPVSAVAVQTKLPVVDVTAALRVMLDTSIWCSGWSTDLHKEDAFVCPSETVLKHETYAKLVEEVRSWNASSPFRSMGSNVASDVEEPAQLHVDVERELPAAQASAVLSVAEDLEGMKFSLNDYYDDLEPQGVIDSVLTGKINTLRAYCETIGWQVLARQLKELAPLRGNAVEAMELVRSFVVPEVRRLVIVKATPKVTVRDREPTRVDNVLRAWPAVRACLQEFSFYDIKEVAGLAGFDVTATAHLVQKSQGGATKGQLMSAIDEQVAQMICPNRTHFLTILIEEILRRRPEAQDKLSEYLSRLGWSFVNQTLVPLSVFDVDILADTPDESRHDLLKAAQRLRDGDLGGAISAACGAVDAATSKVYDELGLGDPTKASFQERCRKAVLAKGVLIELDRQLDELGWIQSDLVPFKKNLEGALNQGAYVMQMLRSHMGDVHGTKPILRSLVFDCLRWAELLVGSLVERSESA</sequence>
<dbReference type="Proteomes" id="UP000248856">
    <property type="component" value="Unassembled WGS sequence"/>
</dbReference>
<dbReference type="OrthoDB" id="9000887at2"/>
<organism evidence="1 2">
    <name type="scientific">Paracidovorax anthurii</name>
    <dbReference type="NCBI Taxonomy" id="78229"/>
    <lineage>
        <taxon>Bacteria</taxon>
        <taxon>Pseudomonadati</taxon>
        <taxon>Pseudomonadota</taxon>
        <taxon>Betaproteobacteria</taxon>
        <taxon>Burkholderiales</taxon>
        <taxon>Comamonadaceae</taxon>
        <taxon>Paracidovorax</taxon>
    </lineage>
</organism>
<evidence type="ECO:0000313" key="1">
    <source>
        <dbReference type="EMBL" id="RAR83549.1"/>
    </source>
</evidence>
<reference evidence="1 2" key="1">
    <citation type="submission" date="2018-06" db="EMBL/GenBank/DDBJ databases">
        <title>Genomic Encyclopedia of Archaeal and Bacterial Type Strains, Phase II (KMG-II): from individual species to whole genera.</title>
        <authorList>
            <person name="Goeker M."/>
        </authorList>
    </citation>
    <scope>NUCLEOTIDE SEQUENCE [LARGE SCALE GENOMIC DNA]</scope>
    <source>
        <strain evidence="1 2">CFPB 3232</strain>
    </source>
</reference>
<gene>
    <name evidence="1" type="ORF">AX018_101457</name>
</gene>
<proteinExistence type="predicted"/>
<keyword evidence="2" id="KW-1185">Reference proteome</keyword>